<name>A0ABT5MSD8_9PAST</name>
<comment type="caution">
    <text evidence="1">The sequence shown here is derived from an EMBL/GenBank/DDBJ whole genome shotgun (WGS) entry which is preliminary data.</text>
</comment>
<accession>A0ABT5MSD8</accession>
<sequence length="93" mass="10663">MSEKLDKLLIFKTIELDYPIQDGHGKTITELKLRRAKAKDLRNAQNQKNEADQEFYLLSILTGLVMEDIAELDIADYHKLQSALKEMQKGKSA</sequence>
<dbReference type="Pfam" id="PF10109">
    <property type="entry name" value="Phage_TAC_7"/>
    <property type="match status" value="1"/>
</dbReference>
<keyword evidence="2" id="KW-1185">Reference proteome</keyword>
<reference evidence="1 2" key="1">
    <citation type="submission" date="2023-02" db="EMBL/GenBank/DDBJ databases">
        <title>Mannheimia cairiniae sp. nov., a novel species of Mannheimia obtained from moscovy ducks (Cairina moschata) and reclassification of Mannheimia ovis as heterotypic synonym of Mannheimia pernigra.</title>
        <authorList>
            <person name="Christensen H."/>
        </authorList>
    </citation>
    <scope>NUCLEOTIDE SEQUENCE [LARGE SCALE GENOMIC DNA]</scope>
    <source>
        <strain evidence="1 2">AT1</strain>
    </source>
</reference>
<dbReference type="RefSeq" id="WP_273749058.1">
    <property type="nucleotide sequence ID" value="NZ_JAQSJE010000007.1"/>
</dbReference>
<dbReference type="InterPro" id="IPR019289">
    <property type="entry name" value="Phage_tail_E/E"/>
</dbReference>
<gene>
    <name evidence="1" type="ORF">PTQ27_07860</name>
</gene>
<proteinExistence type="predicted"/>
<evidence type="ECO:0000313" key="1">
    <source>
        <dbReference type="EMBL" id="MDD0824376.1"/>
    </source>
</evidence>
<dbReference type="Proteomes" id="UP001221909">
    <property type="component" value="Unassembled WGS sequence"/>
</dbReference>
<dbReference type="EMBL" id="JAQSJE010000007">
    <property type="protein sequence ID" value="MDD0824376.1"/>
    <property type="molecule type" value="Genomic_DNA"/>
</dbReference>
<evidence type="ECO:0000313" key="2">
    <source>
        <dbReference type="Proteomes" id="UP001221909"/>
    </source>
</evidence>
<protein>
    <submittedName>
        <fullName evidence="1">Phage tail assembly protein</fullName>
    </submittedName>
</protein>
<organism evidence="1 2">
    <name type="scientific">Mannheimia cairinae</name>
    <dbReference type="NCBI Taxonomy" id="3025936"/>
    <lineage>
        <taxon>Bacteria</taxon>
        <taxon>Pseudomonadati</taxon>
        <taxon>Pseudomonadota</taxon>
        <taxon>Gammaproteobacteria</taxon>
        <taxon>Pasteurellales</taxon>
        <taxon>Pasteurellaceae</taxon>
        <taxon>Mannheimia</taxon>
    </lineage>
</organism>